<evidence type="ECO:0000256" key="5">
    <source>
        <dbReference type="ARBA" id="ARBA00022801"/>
    </source>
</evidence>
<dbReference type="Pfam" id="PF17191">
    <property type="entry name" value="RecG_wedge"/>
    <property type="match status" value="1"/>
</dbReference>
<dbReference type="GO" id="GO:0016887">
    <property type="term" value="F:ATP hydrolysis activity"/>
    <property type="evidence" value="ECO:0007669"/>
    <property type="project" value="RHEA"/>
</dbReference>
<name>A0A1C3HP23_9GAMM</name>
<dbReference type="GO" id="GO:0006310">
    <property type="term" value="P:DNA recombination"/>
    <property type="evidence" value="ECO:0007669"/>
    <property type="project" value="UniProtKB-UniRule"/>
</dbReference>
<dbReference type="SMART" id="SM00487">
    <property type="entry name" value="DEXDc"/>
    <property type="match status" value="1"/>
</dbReference>
<dbReference type="SMART" id="SM00490">
    <property type="entry name" value="HELICc"/>
    <property type="match status" value="1"/>
</dbReference>
<dbReference type="InterPro" id="IPR033454">
    <property type="entry name" value="RecG_wedge"/>
</dbReference>
<dbReference type="FunFam" id="3.40.50.300:FF:000391">
    <property type="entry name" value="ATP-dependent DNA helicase RecG"/>
    <property type="match status" value="1"/>
</dbReference>
<evidence type="ECO:0000256" key="3">
    <source>
        <dbReference type="ARBA" id="ARBA00022741"/>
    </source>
</evidence>
<dbReference type="InterPro" id="IPR014001">
    <property type="entry name" value="Helicase_ATP-bd"/>
</dbReference>
<dbReference type="PANTHER" id="PTHR47964:SF1">
    <property type="entry name" value="ATP-DEPENDENT DNA HELICASE HOMOLOG RECG, CHLOROPLASTIC"/>
    <property type="match status" value="1"/>
</dbReference>
<evidence type="ECO:0000259" key="17">
    <source>
        <dbReference type="PROSITE" id="PS51194"/>
    </source>
</evidence>
<protein>
    <recommendedName>
        <fullName evidence="2 15">ATP-dependent DNA helicase RecG</fullName>
        <ecNumber evidence="13 15">5.6.2.4</ecNumber>
    </recommendedName>
</protein>
<keyword evidence="11" id="KW-0413">Isomerase</keyword>
<sequence length="686" mass="75674">MPLNQPLSAISSHGDKTAELLARCGVETLRDLLTHLPLRYEDRSHITPIAALRDGATVQIHGEVLHADLIQRRKRMLHVTLRDAAGDYCKLVYFNFYPSQQKAFAPGRRGLFYGKAVWTMQGYQIHHPEVQWLADGETPHLSAQLHPVYPTVKGLGQTRWHDLIRRALAHALPQLPADDPLTAMGYCPLPAALTTLHQPDESTAPDALLERNHPARRRLIIEELIAHQLSIQNARQRLREQRATALPAEPPLLREFRAALPYTLTAAQSRVCAEIAADLAQATPMLRLVQGDVGSGKTVVALSACLQAIAAGQQAVFMVPTELLAEQHAANIRRLLGALPVRVAVLTSKMPAADKRACLQAIADGSADLIIGTHAVFQEQVRYARLALVVIDEQHRFGVHQRLQLQDKTAPGVSVHQLVLTATPIPRTLAMSHYGELDCSIIDALPAGRQPIQTSVVSNQKRDAVIARVGENCRAGRQAYWVCPLIEESDTLECENAEATAAQLQAMLPDIRVALLHGRMNNDQRQATMNAFVAGEAQLLVATTVIEVGVDVANATLMIIENAERFGLAQLHQLRGRVGRGSAQSYCLLMYQPPLGETAQRRLRIMRETTDGFRIAEEDLAIRGAGELLGTRQTGEASFRVARLPRDGDLLAETERLTRTLRAEHPDYCDVLLARWTASREKYLNA</sequence>
<dbReference type="Gene3D" id="3.40.50.300">
    <property type="entry name" value="P-loop containing nucleotide triphosphate hydrolases"/>
    <property type="match status" value="2"/>
</dbReference>
<evidence type="ECO:0000313" key="19">
    <source>
        <dbReference type="Proteomes" id="UP000190837"/>
    </source>
</evidence>
<dbReference type="NCBIfam" id="NF008168">
    <property type="entry name" value="PRK10917.2-2"/>
    <property type="match status" value="1"/>
</dbReference>
<dbReference type="InterPro" id="IPR027417">
    <property type="entry name" value="P-loop_NTPase"/>
</dbReference>
<accession>A0A1C3HP23</accession>
<dbReference type="GO" id="GO:0006281">
    <property type="term" value="P:DNA repair"/>
    <property type="evidence" value="ECO:0007669"/>
    <property type="project" value="UniProtKB-UniRule"/>
</dbReference>
<keyword evidence="4 15" id="KW-0227">DNA damage</keyword>
<dbReference type="Pfam" id="PF00271">
    <property type="entry name" value="Helicase_C"/>
    <property type="match status" value="1"/>
</dbReference>
<dbReference type="InterPro" id="IPR047112">
    <property type="entry name" value="RecG/Mfd"/>
</dbReference>
<keyword evidence="3 15" id="KW-0547">Nucleotide-binding</keyword>
<comment type="function">
    <text evidence="15">Plays a critical role in recombination and DNA repair. Helps process Holliday junction intermediates to mature products by catalyzing branch migration. Has replication fork regression activity, unwinds stalled or blocked replication forks to make a HJ that can be resolved. Has a DNA unwinding activity characteristic of a DNA helicase with 3'-5' polarity.</text>
</comment>
<organism evidence="18 19">
    <name type="scientific">Cardiobacterium hominis</name>
    <dbReference type="NCBI Taxonomy" id="2718"/>
    <lineage>
        <taxon>Bacteria</taxon>
        <taxon>Pseudomonadati</taxon>
        <taxon>Pseudomonadota</taxon>
        <taxon>Gammaproteobacteria</taxon>
        <taxon>Cardiobacteriales</taxon>
        <taxon>Cardiobacteriaceae</taxon>
        <taxon>Cardiobacterium</taxon>
    </lineage>
</organism>
<evidence type="ECO:0000256" key="2">
    <source>
        <dbReference type="ARBA" id="ARBA00017846"/>
    </source>
</evidence>
<gene>
    <name evidence="18" type="ORF">CHUV0807_1489</name>
</gene>
<dbReference type="NCBIfam" id="NF008165">
    <property type="entry name" value="PRK10917.1-3"/>
    <property type="match status" value="1"/>
</dbReference>
<dbReference type="PROSITE" id="PS51192">
    <property type="entry name" value="HELICASE_ATP_BIND_1"/>
    <property type="match status" value="1"/>
</dbReference>
<dbReference type="CDD" id="cd04488">
    <property type="entry name" value="RecG_wedge_OBF"/>
    <property type="match status" value="1"/>
</dbReference>
<comment type="catalytic activity">
    <reaction evidence="12 15">
        <text>Couples ATP hydrolysis with the unwinding of duplex DNA by translocating in the 3'-5' direction.</text>
        <dbReference type="EC" id="5.6.2.4"/>
    </reaction>
</comment>
<evidence type="ECO:0000259" key="16">
    <source>
        <dbReference type="PROSITE" id="PS51192"/>
    </source>
</evidence>
<keyword evidence="7 15" id="KW-0067">ATP-binding</keyword>
<evidence type="ECO:0000256" key="6">
    <source>
        <dbReference type="ARBA" id="ARBA00022806"/>
    </source>
</evidence>
<dbReference type="InterPro" id="IPR011545">
    <property type="entry name" value="DEAD/DEAH_box_helicase_dom"/>
</dbReference>
<keyword evidence="6 15" id="KW-0347">Helicase</keyword>
<evidence type="ECO:0000256" key="10">
    <source>
        <dbReference type="ARBA" id="ARBA00023204"/>
    </source>
</evidence>
<keyword evidence="8" id="KW-0238">DNA-binding</keyword>
<keyword evidence="5 15" id="KW-0378">Hydrolase</keyword>
<dbReference type="EC" id="5.6.2.4" evidence="13 15"/>
<evidence type="ECO:0000256" key="1">
    <source>
        <dbReference type="ARBA" id="ARBA00007504"/>
    </source>
</evidence>
<dbReference type="InterPro" id="IPR012340">
    <property type="entry name" value="NA-bd_OB-fold"/>
</dbReference>
<dbReference type="GO" id="GO:0003677">
    <property type="term" value="F:DNA binding"/>
    <property type="evidence" value="ECO:0007669"/>
    <property type="project" value="UniProtKB-KW"/>
</dbReference>
<dbReference type="Pfam" id="PF19833">
    <property type="entry name" value="RecG_dom3_C"/>
    <property type="match status" value="1"/>
</dbReference>
<dbReference type="InterPro" id="IPR004609">
    <property type="entry name" value="ATP-dep_DNA_helicase_RecG"/>
</dbReference>
<dbReference type="InterPro" id="IPR045562">
    <property type="entry name" value="RecG_dom3_C"/>
</dbReference>
<keyword evidence="9 15" id="KW-0233">DNA recombination</keyword>
<evidence type="ECO:0000256" key="4">
    <source>
        <dbReference type="ARBA" id="ARBA00022763"/>
    </source>
</evidence>
<feature type="domain" description="Helicase C-terminal" evidence="17">
    <location>
        <begin position="475"/>
        <end position="621"/>
    </location>
</feature>
<comment type="catalytic activity">
    <reaction evidence="14 15">
        <text>ATP + H2O = ADP + phosphate + H(+)</text>
        <dbReference type="Rhea" id="RHEA:13065"/>
        <dbReference type="ChEBI" id="CHEBI:15377"/>
        <dbReference type="ChEBI" id="CHEBI:15378"/>
        <dbReference type="ChEBI" id="CHEBI:30616"/>
        <dbReference type="ChEBI" id="CHEBI:43474"/>
        <dbReference type="ChEBI" id="CHEBI:456216"/>
        <dbReference type="EC" id="5.6.2.4"/>
    </reaction>
</comment>
<evidence type="ECO:0000256" key="15">
    <source>
        <dbReference type="RuleBase" id="RU363016"/>
    </source>
</evidence>
<evidence type="ECO:0000256" key="7">
    <source>
        <dbReference type="ARBA" id="ARBA00022840"/>
    </source>
</evidence>
<dbReference type="NCBIfam" id="NF008163">
    <property type="entry name" value="PRK10917.1-1"/>
    <property type="match status" value="1"/>
</dbReference>
<proteinExistence type="inferred from homology"/>
<dbReference type="Pfam" id="PF00270">
    <property type="entry name" value="DEAD"/>
    <property type="match status" value="1"/>
</dbReference>
<dbReference type="PROSITE" id="PS51194">
    <property type="entry name" value="HELICASE_CTER"/>
    <property type="match status" value="1"/>
</dbReference>
<dbReference type="PANTHER" id="PTHR47964">
    <property type="entry name" value="ATP-DEPENDENT DNA HELICASE HOMOLOG RECG, CHLOROPLASTIC"/>
    <property type="match status" value="1"/>
</dbReference>
<reference evidence="19" key="1">
    <citation type="submission" date="2016-04" db="EMBL/GenBank/DDBJ databases">
        <authorList>
            <person name="Tagini F."/>
        </authorList>
    </citation>
    <scope>NUCLEOTIDE SEQUENCE [LARGE SCALE GENOMIC DNA]</scope>
    <source>
        <strain evidence="19">CHUV0807</strain>
    </source>
</reference>
<evidence type="ECO:0000256" key="8">
    <source>
        <dbReference type="ARBA" id="ARBA00023125"/>
    </source>
</evidence>
<comment type="similarity">
    <text evidence="1 15">Belongs to the helicase family. RecG subfamily.</text>
</comment>
<evidence type="ECO:0000256" key="9">
    <source>
        <dbReference type="ARBA" id="ARBA00023172"/>
    </source>
</evidence>
<feature type="domain" description="Helicase ATP-binding" evidence="16">
    <location>
        <begin position="278"/>
        <end position="442"/>
    </location>
</feature>
<dbReference type="Gene3D" id="2.40.50.140">
    <property type="entry name" value="Nucleic acid-binding proteins"/>
    <property type="match status" value="1"/>
</dbReference>
<dbReference type="SUPFAM" id="SSF50249">
    <property type="entry name" value="Nucleic acid-binding proteins"/>
    <property type="match status" value="1"/>
</dbReference>
<evidence type="ECO:0000256" key="12">
    <source>
        <dbReference type="ARBA" id="ARBA00034617"/>
    </source>
</evidence>
<dbReference type="GO" id="GO:0005524">
    <property type="term" value="F:ATP binding"/>
    <property type="evidence" value="ECO:0007669"/>
    <property type="project" value="UniProtKB-KW"/>
</dbReference>
<dbReference type="NCBIfam" id="TIGR00643">
    <property type="entry name" value="recG"/>
    <property type="match status" value="1"/>
</dbReference>
<dbReference type="CDD" id="cd17992">
    <property type="entry name" value="DEXHc_RecG"/>
    <property type="match status" value="1"/>
</dbReference>
<dbReference type="SUPFAM" id="SSF52540">
    <property type="entry name" value="P-loop containing nucleoside triphosphate hydrolases"/>
    <property type="match status" value="2"/>
</dbReference>
<dbReference type="InterPro" id="IPR001650">
    <property type="entry name" value="Helicase_C-like"/>
</dbReference>
<dbReference type="AlphaFoldDB" id="A0A1C3HP23"/>
<keyword evidence="10 15" id="KW-0234">DNA repair</keyword>
<evidence type="ECO:0000256" key="13">
    <source>
        <dbReference type="ARBA" id="ARBA00034808"/>
    </source>
</evidence>
<evidence type="ECO:0000256" key="11">
    <source>
        <dbReference type="ARBA" id="ARBA00023235"/>
    </source>
</evidence>
<evidence type="ECO:0000256" key="14">
    <source>
        <dbReference type="ARBA" id="ARBA00048988"/>
    </source>
</evidence>
<dbReference type="Proteomes" id="UP000190837">
    <property type="component" value="Unassembled WGS sequence"/>
</dbReference>
<dbReference type="EMBL" id="FKLO01000050">
    <property type="protein sequence ID" value="SAY96179.1"/>
    <property type="molecule type" value="Genomic_DNA"/>
</dbReference>
<dbReference type="GO" id="GO:0043138">
    <property type="term" value="F:3'-5' DNA helicase activity"/>
    <property type="evidence" value="ECO:0007669"/>
    <property type="project" value="UniProtKB-EC"/>
</dbReference>
<evidence type="ECO:0000313" key="18">
    <source>
        <dbReference type="EMBL" id="SAY96179.1"/>
    </source>
</evidence>